<dbReference type="AlphaFoldDB" id="A0A3G9IDP4"/>
<feature type="transmembrane region" description="Helical" evidence="1">
    <location>
        <begin position="37"/>
        <end position="53"/>
    </location>
</feature>
<feature type="transmembrane region" description="Helical" evidence="1">
    <location>
        <begin position="105"/>
        <end position="123"/>
    </location>
</feature>
<accession>A0A3G9IDP4</accession>
<feature type="transmembrane region" description="Helical" evidence="1">
    <location>
        <begin position="74"/>
        <end position="93"/>
    </location>
</feature>
<keyword evidence="1" id="KW-1133">Transmembrane helix</keyword>
<feature type="transmembrane region" description="Helical" evidence="1">
    <location>
        <begin position="208"/>
        <end position="236"/>
    </location>
</feature>
<gene>
    <name evidence="2" type="ORF">Back2_13640</name>
</gene>
<reference evidence="2 3" key="1">
    <citation type="submission" date="2018-11" db="EMBL/GenBank/DDBJ databases">
        <title>Complete genome sequence of Nocardioides baekrokdamisoli strain KCTC 39748.</title>
        <authorList>
            <person name="Kang S.W."/>
            <person name="Lee K.C."/>
            <person name="Kim K.K."/>
            <person name="Kim J.S."/>
            <person name="Kim D.S."/>
            <person name="Ko S.H."/>
            <person name="Yang S.H."/>
            <person name="Shin Y.K."/>
            <person name="Lee J.S."/>
        </authorList>
    </citation>
    <scope>NUCLEOTIDE SEQUENCE [LARGE SCALE GENOMIC DNA]</scope>
    <source>
        <strain evidence="2 3">KCTC 39748</strain>
    </source>
</reference>
<feature type="transmembrane region" description="Helical" evidence="1">
    <location>
        <begin position="287"/>
        <end position="310"/>
    </location>
</feature>
<dbReference type="OrthoDB" id="3784446at2"/>
<protein>
    <recommendedName>
        <fullName evidence="4">DUF2029 domain-containing protein</fullName>
    </recommendedName>
</protein>
<feature type="transmembrane region" description="Helical" evidence="1">
    <location>
        <begin position="130"/>
        <end position="151"/>
    </location>
</feature>
<keyword evidence="3" id="KW-1185">Reference proteome</keyword>
<dbReference type="KEGG" id="nbe:Back2_13640"/>
<feature type="transmembrane region" description="Helical" evidence="1">
    <location>
        <begin position="248"/>
        <end position="275"/>
    </location>
</feature>
<dbReference type="Proteomes" id="UP000271573">
    <property type="component" value="Chromosome"/>
</dbReference>
<evidence type="ECO:0000256" key="1">
    <source>
        <dbReference type="SAM" id="Phobius"/>
    </source>
</evidence>
<feature type="transmembrane region" description="Helical" evidence="1">
    <location>
        <begin position="322"/>
        <end position="340"/>
    </location>
</feature>
<evidence type="ECO:0008006" key="4">
    <source>
        <dbReference type="Google" id="ProtNLM"/>
    </source>
</evidence>
<name>A0A3G9IDP4_9ACTN</name>
<feature type="transmembrane region" description="Helical" evidence="1">
    <location>
        <begin position="405"/>
        <end position="421"/>
    </location>
</feature>
<sequence length="454" mass="47807">MRALGADRLRWRPESWLWLAAAAIGLSSTAMEADVAIAGQLVAVALLGAVMLRSARSAASGSGSESAGTRDGGLLLWAAVAVAFVCEDVVRLGSWTDVSSSTRSGLELAITLGAAAALGCGLLKRPWLSMAFAALAVAAATVTLLHAPIVMDVGVFLRGSADALLHGHDPYSLTFTSPYPAAGNRLFYSPQVVSGTTLDFGFPYPPPALISAVVGFVLGDVRLGGLIALVIAAVVLIRYVGLRGGLILLLPGTLFVLSNFWVEPVSILLLVLTVVGASRGSRWTPVWLGLLLVSKQYFVVAAPLLILLLPTARAYAGGLRRFSSLTVATAVLALAPFLAWDPAGFWRSVVRLQFLQPFRADSSSALVWSVNHWGWPPSSTYGWLPLVGGFITALIVAWRAPRTPAAFALGVGFSLLVLITLGKQAFANYFFLVEAAVVVAALTWDPPRRPAHSG</sequence>
<feature type="transmembrane region" description="Helical" evidence="1">
    <location>
        <begin position="380"/>
        <end position="398"/>
    </location>
</feature>
<keyword evidence="1" id="KW-0812">Transmembrane</keyword>
<evidence type="ECO:0000313" key="2">
    <source>
        <dbReference type="EMBL" id="BBH17077.1"/>
    </source>
</evidence>
<organism evidence="2 3">
    <name type="scientific">Nocardioides baekrokdamisoli</name>
    <dbReference type="NCBI Taxonomy" id="1804624"/>
    <lineage>
        <taxon>Bacteria</taxon>
        <taxon>Bacillati</taxon>
        <taxon>Actinomycetota</taxon>
        <taxon>Actinomycetes</taxon>
        <taxon>Propionibacteriales</taxon>
        <taxon>Nocardioidaceae</taxon>
        <taxon>Nocardioides</taxon>
    </lineage>
</organism>
<evidence type="ECO:0000313" key="3">
    <source>
        <dbReference type="Proteomes" id="UP000271573"/>
    </source>
</evidence>
<proteinExistence type="predicted"/>
<dbReference type="RefSeq" id="WP_125567951.1">
    <property type="nucleotide sequence ID" value="NZ_AP019307.1"/>
</dbReference>
<keyword evidence="1" id="KW-0472">Membrane</keyword>
<dbReference type="EMBL" id="AP019307">
    <property type="protein sequence ID" value="BBH17077.1"/>
    <property type="molecule type" value="Genomic_DNA"/>
</dbReference>